<reference evidence="1" key="2">
    <citation type="submission" date="2020-09" db="EMBL/GenBank/DDBJ databases">
        <authorList>
            <person name="Sun Q."/>
            <person name="Zhou Y."/>
        </authorList>
    </citation>
    <scope>NUCLEOTIDE SEQUENCE</scope>
    <source>
        <strain evidence="1">CGMCC 4.7201</strain>
    </source>
</reference>
<evidence type="ECO:0000313" key="1">
    <source>
        <dbReference type="EMBL" id="GGO91018.1"/>
    </source>
</evidence>
<accession>A0A917ZTP3</accession>
<comment type="caution">
    <text evidence="1">The sequence shown here is derived from an EMBL/GenBank/DDBJ whole genome shotgun (WGS) entry which is preliminary data.</text>
</comment>
<organism evidence="1 2">
    <name type="scientific">Wenjunlia tyrosinilytica</name>
    <dbReference type="NCBI Taxonomy" id="1544741"/>
    <lineage>
        <taxon>Bacteria</taxon>
        <taxon>Bacillati</taxon>
        <taxon>Actinomycetota</taxon>
        <taxon>Actinomycetes</taxon>
        <taxon>Kitasatosporales</taxon>
        <taxon>Streptomycetaceae</taxon>
        <taxon>Wenjunlia</taxon>
    </lineage>
</organism>
<dbReference type="RefSeq" id="WP_189132898.1">
    <property type="nucleotide sequence ID" value="NZ_BMMS01000015.1"/>
</dbReference>
<dbReference type="Proteomes" id="UP000641932">
    <property type="component" value="Unassembled WGS sequence"/>
</dbReference>
<gene>
    <name evidence="1" type="ORF">GCM10012280_37920</name>
</gene>
<name>A0A917ZTP3_9ACTN</name>
<proteinExistence type="predicted"/>
<sequence>MEPVSTALVAAAITAAATSAGSEAGRGVWGSFTALSHRVLGRGEAGEPRVSPDDSAERLAALADLLVERARRDEEFAADLARWLADAGRPAESAGQAGDVRNTVSEGAHIGGNVVQARDITGGISFGAPSAP</sequence>
<dbReference type="EMBL" id="BMMS01000015">
    <property type="protein sequence ID" value="GGO91018.1"/>
    <property type="molecule type" value="Genomic_DNA"/>
</dbReference>
<protein>
    <submittedName>
        <fullName evidence="1">Uncharacterized protein</fullName>
    </submittedName>
</protein>
<dbReference type="AlphaFoldDB" id="A0A917ZTP3"/>
<keyword evidence="2" id="KW-1185">Reference proteome</keyword>
<reference evidence="1" key="1">
    <citation type="journal article" date="2014" name="Int. J. Syst. Evol. Microbiol.">
        <title>Complete genome sequence of Corynebacterium casei LMG S-19264T (=DSM 44701T), isolated from a smear-ripened cheese.</title>
        <authorList>
            <consortium name="US DOE Joint Genome Institute (JGI-PGF)"/>
            <person name="Walter F."/>
            <person name="Albersmeier A."/>
            <person name="Kalinowski J."/>
            <person name="Ruckert C."/>
        </authorList>
    </citation>
    <scope>NUCLEOTIDE SEQUENCE</scope>
    <source>
        <strain evidence="1">CGMCC 4.7201</strain>
    </source>
</reference>
<evidence type="ECO:0000313" key="2">
    <source>
        <dbReference type="Proteomes" id="UP000641932"/>
    </source>
</evidence>